<evidence type="ECO:0000313" key="2">
    <source>
        <dbReference type="Proteomes" id="UP000827976"/>
    </source>
</evidence>
<comment type="caution">
    <text evidence="1">The sequence shown here is derived from an EMBL/GenBank/DDBJ whole genome shotgun (WGS) entry which is preliminary data.</text>
</comment>
<keyword evidence="2" id="KW-1185">Reference proteome</keyword>
<protein>
    <submittedName>
        <fullName evidence="1">Uncharacterized protein</fullName>
    </submittedName>
</protein>
<accession>A0ACB7VXX1</accession>
<dbReference type="EMBL" id="CM037016">
    <property type="protein sequence ID" value="KAH7679771.1"/>
    <property type="molecule type" value="Genomic_DNA"/>
</dbReference>
<proteinExistence type="predicted"/>
<reference evidence="2" key="1">
    <citation type="journal article" date="2022" name="Nat. Commun.">
        <title>Chromosome evolution and the genetic basis of agronomically important traits in greater yam.</title>
        <authorList>
            <person name="Bredeson J.V."/>
            <person name="Lyons J.B."/>
            <person name="Oniyinde I.O."/>
            <person name="Okereke N.R."/>
            <person name="Kolade O."/>
            <person name="Nnabue I."/>
            <person name="Nwadili C.O."/>
            <person name="Hribova E."/>
            <person name="Parker M."/>
            <person name="Nwogha J."/>
            <person name="Shu S."/>
            <person name="Carlson J."/>
            <person name="Kariba R."/>
            <person name="Muthemba S."/>
            <person name="Knop K."/>
            <person name="Barton G.J."/>
            <person name="Sherwood A.V."/>
            <person name="Lopez-Montes A."/>
            <person name="Asiedu R."/>
            <person name="Jamnadass R."/>
            <person name="Muchugi A."/>
            <person name="Goodstein D."/>
            <person name="Egesi C.N."/>
            <person name="Featherston J."/>
            <person name="Asfaw A."/>
            <person name="Simpson G.G."/>
            <person name="Dolezel J."/>
            <person name="Hendre P.S."/>
            <person name="Van Deynze A."/>
            <person name="Kumar P.L."/>
            <person name="Obidiegwu J.E."/>
            <person name="Bhattacharjee R."/>
            <person name="Rokhsar D.S."/>
        </authorList>
    </citation>
    <scope>NUCLEOTIDE SEQUENCE [LARGE SCALE GENOMIC DNA]</scope>
    <source>
        <strain evidence="2">cv. TDa95/00328</strain>
    </source>
</reference>
<name>A0ACB7VXX1_DIOAL</name>
<evidence type="ECO:0000313" key="1">
    <source>
        <dbReference type="EMBL" id="KAH7679771.1"/>
    </source>
</evidence>
<organism evidence="1 2">
    <name type="scientific">Dioscorea alata</name>
    <name type="common">Purple yam</name>
    <dbReference type="NCBI Taxonomy" id="55571"/>
    <lineage>
        <taxon>Eukaryota</taxon>
        <taxon>Viridiplantae</taxon>
        <taxon>Streptophyta</taxon>
        <taxon>Embryophyta</taxon>
        <taxon>Tracheophyta</taxon>
        <taxon>Spermatophyta</taxon>
        <taxon>Magnoliopsida</taxon>
        <taxon>Liliopsida</taxon>
        <taxon>Dioscoreales</taxon>
        <taxon>Dioscoreaceae</taxon>
        <taxon>Dioscorea</taxon>
    </lineage>
</organism>
<sequence length="66" mass="7084">MMVVVLQGLRLSMCRRFLVWLISFSLSRLPSASSCVAGVRACWQKCCCPVAVFGMAIGKGTCGLAI</sequence>
<gene>
    <name evidence="1" type="ORF">IHE45_06G080600</name>
</gene>
<dbReference type="Proteomes" id="UP000827976">
    <property type="component" value="Chromosome 6"/>
</dbReference>